<dbReference type="AlphaFoldDB" id="A0AAW2KCJ3"/>
<proteinExistence type="predicted"/>
<dbReference type="InterPro" id="IPR054722">
    <property type="entry name" value="PolX-like_BBD"/>
</dbReference>
<evidence type="ECO:0000259" key="2">
    <source>
        <dbReference type="Pfam" id="PF22936"/>
    </source>
</evidence>
<reference evidence="3" key="2">
    <citation type="journal article" date="2024" name="Plant">
        <title>Genomic evolution and insights into agronomic trait innovations of Sesamum species.</title>
        <authorList>
            <person name="Miao H."/>
            <person name="Wang L."/>
            <person name="Qu L."/>
            <person name="Liu H."/>
            <person name="Sun Y."/>
            <person name="Le M."/>
            <person name="Wang Q."/>
            <person name="Wei S."/>
            <person name="Zheng Y."/>
            <person name="Lin W."/>
            <person name="Duan Y."/>
            <person name="Cao H."/>
            <person name="Xiong S."/>
            <person name="Wang X."/>
            <person name="Wei L."/>
            <person name="Li C."/>
            <person name="Ma Q."/>
            <person name="Ju M."/>
            <person name="Zhao R."/>
            <person name="Li G."/>
            <person name="Mu C."/>
            <person name="Tian Q."/>
            <person name="Mei H."/>
            <person name="Zhang T."/>
            <person name="Gao T."/>
            <person name="Zhang H."/>
        </authorList>
    </citation>
    <scope>NUCLEOTIDE SEQUENCE</scope>
    <source>
        <strain evidence="3">G02</strain>
    </source>
</reference>
<feature type="domain" description="Retrovirus-related Pol polyprotein from transposon TNT 1-94-like beta-barrel" evidence="2">
    <location>
        <begin position="140"/>
        <end position="211"/>
    </location>
</feature>
<evidence type="ECO:0000313" key="3">
    <source>
        <dbReference type="EMBL" id="KAL0303563.1"/>
    </source>
</evidence>
<dbReference type="Pfam" id="PF14223">
    <property type="entry name" value="Retrotran_gag_2"/>
    <property type="match status" value="1"/>
</dbReference>
<organism evidence="3">
    <name type="scientific">Sesamum radiatum</name>
    <name type="common">Black benniseed</name>
    <dbReference type="NCBI Taxonomy" id="300843"/>
    <lineage>
        <taxon>Eukaryota</taxon>
        <taxon>Viridiplantae</taxon>
        <taxon>Streptophyta</taxon>
        <taxon>Embryophyta</taxon>
        <taxon>Tracheophyta</taxon>
        <taxon>Spermatophyta</taxon>
        <taxon>Magnoliopsida</taxon>
        <taxon>eudicotyledons</taxon>
        <taxon>Gunneridae</taxon>
        <taxon>Pentapetalae</taxon>
        <taxon>asterids</taxon>
        <taxon>lamiids</taxon>
        <taxon>Lamiales</taxon>
        <taxon>Pedaliaceae</taxon>
        <taxon>Sesamum</taxon>
    </lineage>
</organism>
<gene>
    <name evidence="3" type="ORF">Sradi_6224400</name>
</gene>
<dbReference type="InterPro" id="IPR025724">
    <property type="entry name" value="GAG-pre-integrase_dom"/>
</dbReference>
<name>A0AAW2KCJ3_SESRA</name>
<dbReference type="EMBL" id="JACGWJ010000029">
    <property type="protein sequence ID" value="KAL0303563.1"/>
    <property type="molecule type" value="Genomic_DNA"/>
</dbReference>
<sequence length="286" mass="32463">MKGILIQQKVFKAIDGRYAENTPEDKILENDEFAYSSIILNLSDSVIRKVGKQNSAKALWDKLEELYTESSLPYKLFLLEKFFRYKLYVSKNIDGNIDDFTKLIQDIKLTGDKSIDDYTPIVLLNAIPKTYGDVILVALFHMTPFREILSNYKSENFGSVSMANEKRCDVKGLGDVCIVFENGFKLTLKNVRHVPNLAHNLISCSALEVEGLEGRWGKGVRKISKGSLTVFKAEQKRNLYMCTVKYDSFTASVTKTAKSNLWQKRLGHISMKGLELLHKNGILSEN</sequence>
<dbReference type="Pfam" id="PF13976">
    <property type="entry name" value="gag_pre-integrs"/>
    <property type="match status" value="1"/>
</dbReference>
<accession>A0AAW2KCJ3</accession>
<reference evidence="3" key="1">
    <citation type="submission" date="2020-06" db="EMBL/GenBank/DDBJ databases">
        <authorList>
            <person name="Li T."/>
            <person name="Hu X."/>
            <person name="Zhang T."/>
            <person name="Song X."/>
            <person name="Zhang H."/>
            <person name="Dai N."/>
            <person name="Sheng W."/>
            <person name="Hou X."/>
            <person name="Wei L."/>
        </authorList>
    </citation>
    <scope>NUCLEOTIDE SEQUENCE</scope>
    <source>
        <strain evidence="3">G02</strain>
        <tissue evidence="3">Leaf</tissue>
    </source>
</reference>
<dbReference type="PANTHER" id="PTHR47592:SF27">
    <property type="entry name" value="OS08G0421700 PROTEIN"/>
    <property type="match status" value="1"/>
</dbReference>
<dbReference type="Pfam" id="PF22936">
    <property type="entry name" value="Pol_BBD"/>
    <property type="match status" value="1"/>
</dbReference>
<comment type="caution">
    <text evidence="3">The sequence shown here is derived from an EMBL/GenBank/DDBJ whole genome shotgun (WGS) entry which is preliminary data.</text>
</comment>
<feature type="domain" description="GAG-pre-integrase" evidence="1">
    <location>
        <begin position="239"/>
        <end position="284"/>
    </location>
</feature>
<evidence type="ECO:0000259" key="1">
    <source>
        <dbReference type="Pfam" id="PF13976"/>
    </source>
</evidence>
<dbReference type="PANTHER" id="PTHR47592">
    <property type="entry name" value="PBF68 PROTEIN"/>
    <property type="match status" value="1"/>
</dbReference>
<protein>
    <submittedName>
        <fullName evidence="3">Retrovirus-related Pol polyprotein from transposon TNT 1-94</fullName>
    </submittedName>
</protein>